<reference evidence="1 2" key="1">
    <citation type="journal article" date="2016" name="Nat. Commun.">
        <title>Thousands of microbial genomes shed light on interconnected biogeochemical processes in an aquifer system.</title>
        <authorList>
            <person name="Anantharaman K."/>
            <person name="Brown C.T."/>
            <person name="Hug L.A."/>
            <person name="Sharon I."/>
            <person name="Castelle C.J."/>
            <person name="Probst A.J."/>
            <person name="Thomas B.C."/>
            <person name="Singh A."/>
            <person name="Wilkins M.J."/>
            <person name="Karaoz U."/>
            <person name="Brodie E.L."/>
            <person name="Williams K.H."/>
            <person name="Hubbard S.S."/>
            <person name="Banfield J.F."/>
        </authorList>
    </citation>
    <scope>NUCLEOTIDE SEQUENCE [LARGE SCALE GENOMIC DNA]</scope>
</reference>
<accession>A0A1F6MDB2</accession>
<dbReference type="STRING" id="1798683.A3C90_04290"/>
<sequence>MTRQNIIDIFKKYQKTSPRSKKRRNYFSVFEKRMIYRTTKTENPETTKQMVRAVLEKMR</sequence>
<proteinExistence type="predicted"/>
<comment type="caution">
    <text evidence="1">The sequence shown here is derived from an EMBL/GenBank/DDBJ whole genome shotgun (WGS) entry which is preliminary data.</text>
</comment>
<name>A0A1F6MDB2_9BACT</name>
<dbReference type="AlphaFoldDB" id="A0A1F6MDB2"/>
<protein>
    <submittedName>
        <fullName evidence="1">Uncharacterized protein</fullName>
    </submittedName>
</protein>
<gene>
    <name evidence="1" type="ORF">A3C90_04290</name>
</gene>
<evidence type="ECO:0000313" key="2">
    <source>
        <dbReference type="Proteomes" id="UP000177457"/>
    </source>
</evidence>
<evidence type="ECO:0000313" key="1">
    <source>
        <dbReference type="EMBL" id="OGH69626.1"/>
    </source>
</evidence>
<dbReference type="EMBL" id="MFQE01000072">
    <property type="protein sequence ID" value="OGH69626.1"/>
    <property type="molecule type" value="Genomic_DNA"/>
</dbReference>
<organism evidence="1 2">
    <name type="scientific">Candidatus Magasanikbacteria bacterium RIFCSPHIGHO2_02_FULL_51_14</name>
    <dbReference type="NCBI Taxonomy" id="1798683"/>
    <lineage>
        <taxon>Bacteria</taxon>
        <taxon>Candidatus Magasanikiibacteriota</taxon>
    </lineage>
</organism>
<dbReference type="Proteomes" id="UP000177457">
    <property type="component" value="Unassembled WGS sequence"/>
</dbReference>